<evidence type="ECO:0000256" key="1">
    <source>
        <dbReference type="ARBA" id="ARBA00022723"/>
    </source>
</evidence>
<dbReference type="InterPro" id="IPR038441">
    <property type="entry name" value="THAP_Znf_sf"/>
</dbReference>
<protein>
    <recommendedName>
        <fullName evidence="6">THAP-type domain-containing protein</fullName>
    </recommendedName>
</protein>
<keyword evidence="8" id="KW-1185">Reference proteome</keyword>
<dbReference type="STRING" id="471704.A0A151J404"/>
<name>A0A151J404_9HYME</name>
<dbReference type="AlphaFoldDB" id="A0A151J404"/>
<dbReference type="PANTHER" id="PTHR46927:SF3">
    <property type="entry name" value="THAP-TYPE DOMAIN-CONTAINING PROTEIN"/>
    <property type="match status" value="1"/>
</dbReference>
<sequence length="272" mass="31758">MPFKCCVPNCNGNYKNGPKVATFSFPKNEEMERKWLHAICRKNFPATNNSKVCELHFRLSEIERETSHYVESTGKLLTSHPRLIEDAVPSQFPNCSRYMTTNDAPKRLAPETKRMKLEHVMIEQAIERSIETEQVFNEKIGFSNLDELYAKLKERIDLQKWIVSRRDNILYILYIEDISYPNIKCCVRVSEDFTLRLFYGSRVVTKLNEKFNVPFIVSSVIEIKDILHQVLISMNKKYQDCSAMENINACIDILKSLLVILPQRKPVIEFLL</sequence>
<keyword evidence="3" id="KW-0862">Zinc</keyword>
<gene>
    <name evidence="7" type="ORF">ALC57_10549</name>
</gene>
<dbReference type="SMART" id="SM00980">
    <property type="entry name" value="THAP"/>
    <property type="match status" value="1"/>
</dbReference>
<evidence type="ECO:0000256" key="4">
    <source>
        <dbReference type="ARBA" id="ARBA00023125"/>
    </source>
</evidence>
<dbReference type="Proteomes" id="UP000078492">
    <property type="component" value="Unassembled WGS sequence"/>
</dbReference>
<dbReference type="PANTHER" id="PTHR46927">
    <property type="entry name" value="AGAP005574-PA"/>
    <property type="match status" value="1"/>
</dbReference>
<dbReference type="SMART" id="SM00692">
    <property type="entry name" value="DM3"/>
    <property type="match status" value="1"/>
</dbReference>
<feature type="domain" description="THAP-type" evidence="6">
    <location>
        <begin position="1"/>
        <end position="92"/>
    </location>
</feature>
<dbReference type="GO" id="GO:0003677">
    <property type="term" value="F:DNA binding"/>
    <property type="evidence" value="ECO:0007669"/>
    <property type="project" value="UniProtKB-UniRule"/>
</dbReference>
<dbReference type="PROSITE" id="PS50950">
    <property type="entry name" value="ZF_THAP"/>
    <property type="match status" value="1"/>
</dbReference>
<dbReference type="GO" id="GO:0008270">
    <property type="term" value="F:zinc ion binding"/>
    <property type="evidence" value="ECO:0007669"/>
    <property type="project" value="UniProtKB-KW"/>
</dbReference>
<evidence type="ECO:0000313" key="7">
    <source>
        <dbReference type="EMBL" id="KYN17175.1"/>
    </source>
</evidence>
<dbReference type="EMBL" id="KQ980214">
    <property type="protein sequence ID" value="KYN17175.1"/>
    <property type="molecule type" value="Genomic_DNA"/>
</dbReference>
<evidence type="ECO:0000259" key="6">
    <source>
        <dbReference type="PROSITE" id="PS50950"/>
    </source>
</evidence>
<evidence type="ECO:0000256" key="2">
    <source>
        <dbReference type="ARBA" id="ARBA00022771"/>
    </source>
</evidence>
<accession>A0A151J404</accession>
<evidence type="ECO:0000256" key="3">
    <source>
        <dbReference type="ARBA" id="ARBA00022833"/>
    </source>
</evidence>
<dbReference type="InterPro" id="IPR052224">
    <property type="entry name" value="THAP_domain_protein"/>
</dbReference>
<evidence type="ECO:0000256" key="5">
    <source>
        <dbReference type="PROSITE-ProRule" id="PRU00309"/>
    </source>
</evidence>
<dbReference type="InterPro" id="IPR006612">
    <property type="entry name" value="THAP_Znf"/>
</dbReference>
<dbReference type="SUPFAM" id="SSF57716">
    <property type="entry name" value="Glucocorticoid receptor-like (DNA-binding domain)"/>
    <property type="match status" value="1"/>
</dbReference>
<evidence type="ECO:0000313" key="8">
    <source>
        <dbReference type="Proteomes" id="UP000078492"/>
    </source>
</evidence>
<keyword evidence="2 5" id="KW-0863">Zinc-finger</keyword>
<reference evidence="7 8" key="1">
    <citation type="submission" date="2015-09" db="EMBL/GenBank/DDBJ databases">
        <title>Trachymyrmex cornetzi WGS genome.</title>
        <authorList>
            <person name="Nygaard S."/>
            <person name="Hu H."/>
            <person name="Boomsma J."/>
            <person name="Zhang G."/>
        </authorList>
    </citation>
    <scope>NUCLEOTIDE SEQUENCE [LARGE SCALE GENOMIC DNA]</scope>
    <source>
        <strain evidence="7">Tcor2-1</strain>
        <tissue evidence="7">Whole body</tissue>
    </source>
</reference>
<keyword evidence="1" id="KW-0479">Metal-binding</keyword>
<dbReference type="Gene3D" id="6.20.210.20">
    <property type="entry name" value="THAP domain"/>
    <property type="match status" value="1"/>
</dbReference>
<organism evidence="7 8">
    <name type="scientific">Trachymyrmex cornetzi</name>
    <dbReference type="NCBI Taxonomy" id="471704"/>
    <lineage>
        <taxon>Eukaryota</taxon>
        <taxon>Metazoa</taxon>
        <taxon>Ecdysozoa</taxon>
        <taxon>Arthropoda</taxon>
        <taxon>Hexapoda</taxon>
        <taxon>Insecta</taxon>
        <taxon>Pterygota</taxon>
        <taxon>Neoptera</taxon>
        <taxon>Endopterygota</taxon>
        <taxon>Hymenoptera</taxon>
        <taxon>Apocrita</taxon>
        <taxon>Aculeata</taxon>
        <taxon>Formicoidea</taxon>
        <taxon>Formicidae</taxon>
        <taxon>Myrmicinae</taxon>
        <taxon>Trachymyrmex</taxon>
    </lineage>
</organism>
<proteinExistence type="predicted"/>
<keyword evidence="4 5" id="KW-0238">DNA-binding</keyword>
<dbReference type="Pfam" id="PF05485">
    <property type="entry name" value="THAP"/>
    <property type="match status" value="1"/>
</dbReference>